<evidence type="ECO:0000259" key="2">
    <source>
        <dbReference type="PROSITE" id="PS51733"/>
    </source>
</evidence>
<evidence type="ECO:0000256" key="1">
    <source>
        <dbReference type="ARBA" id="ARBA00022598"/>
    </source>
</evidence>
<dbReference type="InterPro" id="IPR004408">
    <property type="entry name" value="Biotin_CoA_COase_ligase"/>
</dbReference>
<dbReference type="EMBL" id="CAEZVX010000048">
    <property type="protein sequence ID" value="CAB4640152.1"/>
    <property type="molecule type" value="Genomic_DNA"/>
</dbReference>
<accession>A0A6J6JSS2</accession>
<keyword evidence="1" id="KW-0436">Ligase</keyword>
<dbReference type="Gene3D" id="2.30.30.100">
    <property type="match status" value="1"/>
</dbReference>
<protein>
    <submittedName>
        <fullName evidence="3">Unannotated protein</fullName>
    </submittedName>
</protein>
<evidence type="ECO:0000313" key="3">
    <source>
        <dbReference type="EMBL" id="CAB4640152.1"/>
    </source>
</evidence>
<dbReference type="Pfam" id="PF03099">
    <property type="entry name" value="BPL_LplA_LipB"/>
    <property type="match status" value="1"/>
</dbReference>
<dbReference type="CDD" id="cd16442">
    <property type="entry name" value="BPL"/>
    <property type="match status" value="1"/>
</dbReference>
<dbReference type="InterPro" id="IPR004143">
    <property type="entry name" value="BPL_LPL_catalytic"/>
</dbReference>
<dbReference type="PANTHER" id="PTHR12835">
    <property type="entry name" value="BIOTIN PROTEIN LIGASE"/>
    <property type="match status" value="1"/>
</dbReference>
<dbReference type="InterPro" id="IPR045864">
    <property type="entry name" value="aa-tRNA-synth_II/BPL/LPL"/>
</dbReference>
<dbReference type="AlphaFoldDB" id="A0A6J6JSS2"/>
<feature type="domain" description="BPL/LPL catalytic" evidence="2">
    <location>
        <begin position="14"/>
        <end position="193"/>
    </location>
</feature>
<dbReference type="Gene3D" id="3.30.930.10">
    <property type="entry name" value="Bira Bifunctional Protein, Domain 2"/>
    <property type="match status" value="1"/>
</dbReference>
<dbReference type="GO" id="GO:0005737">
    <property type="term" value="C:cytoplasm"/>
    <property type="evidence" value="ECO:0007669"/>
    <property type="project" value="TreeGrafter"/>
</dbReference>
<dbReference type="PROSITE" id="PS51733">
    <property type="entry name" value="BPL_LPL_CATALYTIC"/>
    <property type="match status" value="1"/>
</dbReference>
<dbReference type="SUPFAM" id="SSF55681">
    <property type="entry name" value="Class II aaRS and biotin synthetases"/>
    <property type="match status" value="1"/>
</dbReference>
<dbReference type="GO" id="GO:0004077">
    <property type="term" value="F:biotin--[biotin carboxyl-carrier protein] ligase activity"/>
    <property type="evidence" value="ECO:0007669"/>
    <property type="project" value="InterPro"/>
</dbReference>
<sequence>MGIDTPRAPLDQSRITSALSRYWRVSVVDLTASTQDDLVNKVNAGDAKSGDVIVANYQSAGRGRLDRTFLAPPSTALLFSLYLHPKRSRDDWGFIPLLAGYSIADTLRKVNAHVSIKWPNDLLIDEMKLGGIIATATGSGVVVGIGINVSMTVDELPVETATSLTVAGVSKVDRNFLLPLLLNAFENDFLAWDQGESFLDKYSQLSATHGREVTVSGPAESTIHSRAESFDEQGRLHLEDGQIVTVGDVIHLR</sequence>
<dbReference type="NCBIfam" id="TIGR00121">
    <property type="entry name" value="birA_ligase"/>
    <property type="match status" value="1"/>
</dbReference>
<organism evidence="3">
    <name type="scientific">freshwater metagenome</name>
    <dbReference type="NCBI Taxonomy" id="449393"/>
    <lineage>
        <taxon>unclassified sequences</taxon>
        <taxon>metagenomes</taxon>
        <taxon>ecological metagenomes</taxon>
    </lineage>
</organism>
<proteinExistence type="predicted"/>
<gene>
    <name evidence="3" type="ORF">UFOPK2155_00483</name>
</gene>
<reference evidence="3" key="1">
    <citation type="submission" date="2020-05" db="EMBL/GenBank/DDBJ databases">
        <authorList>
            <person name="Chiriac C."/>
            <person name="Salcher M."/>
            <person name="Ghai R."/>
            <person name="Kavagutti S V."/>
        </authorList>
    </citation>
    <scope>NUCLEOTIDE SEQUENCE</scope>
</reference>
<dbReference type="PANTHER" id="PTHR12835:SF5">
    <property type="entry name" value="BIOTIN--PROTEIN LIGASE"/>
    <property type="match status" value="1"/>
</dbReference>
<name>A0A6J6JSS2_9ZZZZ</name>